<dbReference type="Gene3D" id="3.40.50.2300">
    <property type="match status" value="1"/>
</dbReference>
<evidence type="ECO:0000256" key="2">
    <source>
        <dbReference type="PROSITE-ProRule" id="PRU00169"/>
    </source>
</evidence>
<proteinExistence type="predicted"/>
<accession>A0A7R9AIX1</accession>
<dbReference type="OrthoDB" id="6376867at2759"/>
<sequence>TYTLALRNFDYEIHTAQDLAQAKAALQQQRFDLVVTDMRLPDGLGLELVGYLQERANNEQSVVITAYGSAENAVQALKAGAFDYLSKPIDLQQFRSVIADALAHANNVKRLRIVQEQSLSKADVQLRKLQEMQDKDVPIKAQKAMQALVGNSQLMRELRNYIA</sequence>
<dbReference type="Proteomes" id="UP000677054">
    <property type="component" value="Unassembled WGS sequence"/>
</dbReference>
<keyword evidence="1 2" id="KW-0597">Phosphoprotein</keyword>
<dbReference type="EMBL" id="LR915035">
    <property type="protein sequence ID" value="CAD7255005.1"/>
    <property type="molecule type" value="Genomic_DNA"/>
</dbReference>
<dbReference type="AlphaFoldDB" id="A0A7R9AIX1"/>
<dbReference type="InterPro" id="IPR001789">
    <property type="entry name" value="Sig_transdc_resp-reg_receiver"/>
</dbReference>
<dbReference type="PROSITE" id="PS50110">
    <property type="entry name" value="RESPONSE_REGULATORY"/>
    <property type="match status" value="1"/>
</dbReference>
<feature type="non-terminal residue" evidence="4">
    <location>
        <position position="1"/>
    </location>
</feature>
<dbReference type="SMART" id="SM00448">
    <property type="entry name" value="REC"/>
    <property type="match status" value="1"/>
</dbReference>
<evidence type="ECO:0000259" key="3">
    <source>
        <dbReference type="PROSITE" id="PS50110"/>
    </source>
</evidence>
<name>A0A7R9AIX1_9CRUS</name>
<evidence type="ECO:0000313" key="5">
    <source>
        <dbReference type="Proteomes" id="UP000677054"/>
    </source>
</evidence>
<organism evidence="4">
    <name type="scientific">Darwinula stevensoni</name>
    <dbReference type="NCBI Taxonomy" id="69355"/>
    <lineage>
        <taxon>Eukaryota</taxon>
        <taxon>Metazoa</taxon>
        <taxon>Ecdysozoa</taxon>
        <taxon>Arthropoda</taxon>
        <taxon>Crustacea</taxon>
        <taxon>Oligostraca</taxon>
        <taxon>Ostracoda</taxon>
        <taxon>Podocopa</taxon>
        <taxon>Podocopida</taxon>
        <taxon>Darwinulocopina</taxon>
        <taxon>Darwinuloidea</taxon>
        <taxon>Darwinulidae</taxon>
        <taxon>Darwinula</taxon>
    </lineage>
</organism>
<protein>
    <recommendedName>
        <fullName evidence="3">Response regulatory domain-containing protein</fullName>
    </recommendedName>
</protein>
<evidence type="ECO:0000313" key="4">
    <source>
        <dbReference type="EMBL" id="CAD7255005.1"/>
    </source>
</evidence>
<gene>
    <name evidence="4" type="ORF">DSTB1V02_LOCUS14751</name>
</gene>
<dbReference type="InterPro" id="IPR050595">
    <property type="entry name" value="Bact_response_regulator"/>
</dbReference>
<keyword evidence="5" id="KW-1185">Reference proteome</keyword>
<feature type="domain" description="Response regulatory" evidence="3">
    <location>
        <begin position="1"/>
        <end position="102"/>
    </location>
</feature>
<dbReference type="InterPro" id="IPR011006">
    <property type="entry name" value="CheY-like_superfamily"/>
</dbReference>
<evidence type="ECO:0000256" key="1">
    <source>
        <dbReference type="ARBA" id="ARBA00022553"/>
    </source>
</evidence>
<reference evidence="4" key="1">
    <citation type="submission" date="2020-11" db="EMBL/GenBank/DDBJ databases">
        <authorList>
            <person name="Tran Van P."/>
        </authorList>
    </citation>
    <scope>NUCLEOTIDE SEQUENCE</scope>
</reference>
<dbReference type="PANTHER" id="PTHR44591:SF25">
    <property type="entry name" value="CHEMOTAXIS TWO-COMPONENT RESPONSE REGULATOR"/>
    <property type="match status" value="1"/>
</dbReference>
<dbReference type="PANTHER" id="PTHR44591">
    <property type="entry name" value="STRESS RESPONSE REGULATOR PROTEIN 1"/>
    <property type="match status" value="1"/>
</dbReference>
<dbReference type="Pfam" id="PF00072">
    <property type="entry name" value="Response_reg"/>
    <property type="match status" value="1"/>
</dbReference>
<dbReference type="SUPFAM" id="SSF52172">
    <property type="entry name" value="CheY-like"/>
    <property type="match status" value="1"/>
</dbReference>
<dbReference type="EMBL" id="CAJPEV010015517">
    <property type="protein sequence ID" value="CAG0907174.1"/>
    <property type="molecule type" value="Genomic_DNA"/>
</dbReference>
<dbReference type="GO" id="GO:0000160">
    <property type="term" value="P:phosphorelay signal transduction system"/>
    <property type="evidence" value="ECO:0007669"/>
    <property type="project" value="InterPro"/>
</dbReference>
<feature type="non-terminal residue" evidence="4">
    <location>
        <position position="163"/>
    </location>
</feature>
<feature type="modified residue" description="4-aspartylphosphate" evidence="2">
    <location>
        <position position="37"/>
    </location>
</feature>